<dbReference type="GO" id="GO:0000155">
    <property type="term" value="F:phosphorelay sensor kinase activity"/>
    <property type="evidence" value="ECO:0007669"/>
    <property type="project" value="InterPro"/>
</dbReference>
<evidence type="ECO:0000313" key="9">
    <source>
        <dbReference type="EMBL" id="RAV13315.1"/>
    </source>
</evidence>
<comment type="caution">
    <text evidence="9">The sequence shown here is derived from an EMBL/GenBank/DDBJ whole genome shotgun (WGS) entry which is preliminary data.</text>
</comment>
<dbReference type="Gene3D" id="3.30.565.10">
    <property type="entry name" value="Histidine kinase-like ATPase, C-terminal domain"/>
    <property type="match status" value="1"/>
</dbReference>
<dbReference type="PANTHER" id="PTHR34220:SF7">
    <property type="entry name" value="SENSOR HISTIDINE KINASE YPDA"/>
    <property type="match status" value="1"/>
</dbReference>
<organism evidence="9 10">
    <name type="scientific">Paenibacillus contaminans</name>
    <dbReference type="NCBI Taxonomy" id="450362"/>
    <lineage>
        <taxon>Bacteria</taxon>
        <taxon>Bacillati</taxon>
        <taxon>Bacillota</taxon>
        <taxon>Bacilli</taxon>
        <taxon>Bacillales</taxon>
        <taxon>Paenibacillaceae</taxon>
        <taxon>Paenibacillus</taxon>
    </lineage>
</organism>
<protein>
    <recommendedName>
        <fullName evidence="8">HAMP domain-containing protein</fullName>
    </recommendedName>
</protein>
<accession>A0A329LZ84</accession>
<keyword evidence="5" id="KW-0418">Kinase</keyword>
<evidence type="ECO:0000256" key="4">
    <source>
        <dbReference type="ARBA" id="ARBA00022679"/>
    </source>
</evidence>
<feature type="transmembrane region" description="Helical" evidence="7">
    <location>
        <begin position="633"/>
        <end position="655"/>
    </location>
</feature>
<evidence type="ECO:0000256" key="2">
    <source>
        <dbReference type="ARBA" id="ARBA00022475"/>
    </source>
</evidence>
<reference evidence="9 10" key="1">
    <citation type="journal article" date="2009" name="Int. J. Syst. Evol. Microbiol.">
        <title>Paenibacillus contaminans sp. nov., isolated from a contaminated laboratory plate.</title>
        <authorList>
            <person name="Chou J.H."/>
            <person name="Lee J.H."/>
            <person name="Lin M.C."/>
            <person name="Chang P.S."/>
            <person name="Arun A.B."/>
            <person name="Young C.C."/>
            <person name="Chen W.M."/>
        </authorList>
    </citation>
    <scope>NUCLEOTIDE SEQUENCE [LARGE SCALE GENOMIC DNA]</scope>
    <source>
        <strain evidence="9 10">CKOBP-6</strain>
    </source>
</reference>
<proteinExistence type="predicted"/>
<name>A0A329LZ84_9BACL</name>
<sequence length="926" mass="106757">MSRMKRNRKIKFSRFLIIVALAVGLVLMLLTGSILYVKTKMFITEKKDFIHSTRMNQIAYDVGKIFDGLYHIADNLKHNERLISYIEDLQNDKLDPYRKYFLSKEIESYLYNIEKENAFVKHILVLTDNNQFSSNQKYVDYGLVGRDMLVKKNNETSLVPPGKTRDFFSAGEENGKTISDATLAMLDGSLYLANVLTDKNGKRYGTLFVVLDSTEFTEAVAGHEHIALINDRMIDIFKGGTFNELKLEDIGDAIERAGDSGKIVKNNINIRIKNIPFYQLKLLYLEENGFHNKQVRLIGTLIAGTFVLCIGMAFVSSRSISGKILFPVRRLILLLERYDIEKNPLNRFRGPGKSRKLYLRDRFFLYFLITIMLPLLSFIVIYYWQSSTIMANEIKRSYYTVYEKNANEIEHFLNQKEIIMTRLAFDSIVQSDLRMQPGGVKAGFKEIHKIVSEYRYLGSDKDTIRIFDRHFQLLYSNRVELPELDGKQIFDKMKSSGSFFGYSVETDDLGNHAVTLGIPVKNLSQISETIGYITLSIDGIYLRNLYANGKGGDNETFLVDWNQQIISHQNKDAILQKFDSEAIAPGEDGYTVVNGKKQYVYTTKLKHLPWTYVSVYDYSSVRNESLRLIYNDLYLVVIIFLLVLILSYVMAHLLLKPLNRLNLLFMRFELEDVDSHYADGEAMIDEVDQLGRTFNAMIGRIEDLIDEAMIADRERIRLQYEKRETQITALQAQINPHFLYNTLDTFIFMIEKDERAKAIEMVTSLSRLFRYITNKEQLLVPLKEEIAYAKSYVHLMKHRYEHIVCEWNIDDAALECRTLKLILQPVIENAIQHGSFGQDSLRIEVSIRAAGGFIELEVKDDGNGIGERELREIRDQLAGPTVQRIGIFNVNARMKLNYGESCGLQIESELGRGTTVRMIIPMFPMD</sequence>
<evidence type="ECO:0000313" key="10">
    <source>
        <dbReference type="Proteomes" id="UP000250369"/>
    </source>
</evidence>
<dbReference type="InterPro" id="IPR010559">
    <property type="entry name" value="Sig_transdc_His_kin_internal"/>
</dbReference>
<dbReference type="Pfam" id="PF06580">
    <property type="entry name" value="His_kinase"/>
    <property type="match status" value="1"/>
</dbReference>
<dbReference type="Pfam" id="PF00672">
    <property type="entry name" value="HAMP"/>
    <property type="match status" value="1"/>
</dbReference>
<evidence type="ECO:0000256" key="5">
    <source>
        <dbReference type="ARBA" id="ARBA00022777"/>
    </source>
</evidence>
<keyword evidence="7" id="KW-0812">Transmembrane</keyword>
<evidence type="ECO:0000256" key="6">
    <source>
        <dbReference type="ARBA" id="ARBA00023136"/>
    </source>
</evidence>
<dbReference type="InterPro" id="IPR003660">
    <property type="entry name" value="HAMP_dom"/>
</dbReference>
<keyword evidence="4" id="KW-0808">Transferase</keyword>
<comment type="subcellular location">
    <subcellularLocation>
        <location evidence="1">Cell membrane</location>
        <topology evidence="1">Multi-pass membrane protein</topology>
    </subcellularLocation>
</comment>
<keyword evidence="6 7" id="KW-0472">Membrane</keyword>
<keyword evidence="10" id="KW-1185">Reference proteome</keyword>
<dbReference type="InterPro" id="IPR050640">
    <property type="entry name" value="Bact_2-comp_sensor_kinase"/>
</dbReference>
<dbReference type="AlphaFoldDB" id="A0A329LZ84"/>
<gene>
    <name evidence="9" type="ORF">DQG23_33445</name>
</gene>
<dbReference type="Pfam" id="PF02518">
    <property type="entry name" value="HATPase_c"/>
    <property type="match status" value="1"/>
</dbReference>
<feature type="transmembrane region" description="Helical" evidence="7">
    <location>
        <begin position="297"/>
        <end position="315"/>
    </location>
</feature>
<dbReference type="InterPro" id="IPR036890">
    <property type="entry name" value="HATPase_C_sf"/>
</dbReference>
<evidence type="ECO:0000256" key="1">
    <source>
        <dbReference type="ARBA" id="ARBA00004651"/>
    </source>
</evidence>
<evidence type="ECO:0000256" key="3">
    <source>
        <dbReference type="ARBA" id="ARBA00022553"/>
    </source>
</evidence>
<feature type="domain" description="HAMP" evidence="8">
    <location>
        <begin position="652"/>
        <end position="706"/>
    </location>
</feature>
<keyword evidence="7" id="KW-1133">Transmembrane helix</keyword>
<dbReference type="EMBL" id="QMFB01000030">
    <property type="protein sequence ID" value="RAV13315.1"/>
    <property type="molecule type" value="Genomic_DNA"/>
</dbReference>
<dbReference type="GO" id="GO:0005886">
    <property type="term" value="C:plasma membrane"/>
    <property type="evidence" value="ECO:0007669"/>
    <property type="project" value="UniProtKB-SubCell"/>
</dbReference>
<dbReference type="PANTHER" id="PTHR34220">
    <property type="entry name" value="SENSOR HISTIDINE KINASE YPDA"/>
    <property type="match status" value="1"/>
</dbReference>
<dbReference type="InterPro" id="IPR003594">
    <property type="entry name" value="HATPase_dom"/>
</dbReference>
<dbReference type="SMART" id="SM00304">
    <property type="entry name" value="HAMP"/>
    <property type="match status" value="1"/>
</dbReference>
<evidence type="ECO:0000259" key="8">
    <source>
        <dbReference type="PROSITE" id="PS50885"/>
    </source>
</evidence>
<dbReference type="SUPFAM" id="SSF55874">
    <property type="entry name" value="ATPase domain of HSP90 chaperone/DNA topoisomerase II/histidine kinase"/>
    <property type="match status" value="1"/>
</dbReference>
<keyword evidence="3" id="KW-0597">Phosphoprotein</keyword>
<dbReference type="PROSITE" id="PS50885">
    <property type="entry name" value="HAMP"/>
    <property type="match status" value="1"/>
</dbReference>
<feature type="transmembrane region" description="Helical" evidence="7">
    <location>
        <begin position="363"/>
        <end position="384"/>
    </location>
</feature>
<dbReference type="Gene3D" id="3.30.450.20">
    <property type="entry name" value="PAS domain"/>
    <property type="match status" value="1"/>
</dbReference>
<dbReference type="Gene3D" id="6.10.340.10">
    <property type="match status" value="1"/>
</dbReference>
<keyword evidence="2" id="KW-1003">Cell membrane</keyword>
<evidence type="ECO:0000256" key="7">
    <source>
        <dbReference type="SAM" id="Phobius"/>
    </source>
</evidence>
<dbReference type="Proteomes" id="UP000250369">
    <property type="component" value="Unassembled WGS sequence"/>
</dbReference>
<feature type="transmembrane region" description="Helical" evidence="7">
    <location>
        <begin position="12"/>
        <end position="37"/>
    </location>
</feature>